<keyword evidence="3" id="KW-1185">Reference proteome</keyword>
<accession>A0AAV8YNB7</accession>
<dbReference type="Proteomes" id="UP001162162">
    <property type="component" value="Unassembled WGS sequence"/>
</dbReference>
<protein>
    <submittedName>
        <fullName evidence="2">Uncharacterized protein</fullName>
    </submittedName>
</protein>
<organism evidence="2 3">
    <name type="scientific">Aromia moschata</name>
    <dbReference type="NCBI Taxonomy" id="1265417"/>
    <lineage>
        <taxon>Eukaryota</taxon>
        <taxon>Metazoa</taxon>
        <taxon>Ecdysozoa</taxon>
        <taxon>Arthropoda</taxon>
        <taxon>Hexapoda</taxon>
        <taxon>Insecta</taxon>
        <taxon>Pterygota</taxon>
        <taxon>Neoptera</taxon>
        <taxon>Endopterygota</taxon>
        <taxon>Coleoptera</taxon>
        <taxon>Polyphaga</taxon>
        <taxon>Cucujiformia</taxon>
        <taxon>Chrysomeloidea</taxon>
        <taxon>Cerambycidae</taxon>
        <taxon>Cerambycinae</taxon>
        <taxon>Callichromatini</taxon>
        <taxon>Aromia</taxon>
    </lineage>
</organism>
<sequence length="186" mass="21208">MANCRIANVFILQITFLKKKARIHCERVVEVEEENVRGKVQEENRRRQSFSTRGGGEEPVLDYSIDDKPQSGRPSQLDIEVLAYKCRSKPIWNHKIAGRAPELGCSQTCGQQAYEQLVIVIPPCPFYMLSMNPEWLEPCCWWISIPVPIETFVTESSCWHPDGGSSLGGLMKFSEWLTFPCPLNTM</sequence>
<feature type="region of interest" description="Disordered" evidence="1">
    <location>
        <begin position="36"/>
        <end position="74"/>
    </location>
</feature>
<comment type="caution">
    <text evidence="2">The sequence shown here is derived from an EMBL/GenBank/DDBJ whole genome shotgun (WGS) entry which is preliminary data.</text>
</comment>
<dbReference type="EMBL" id="JAPWTK010000056">
    <property type="protein sequence ID" value="KAJ8953429.1"/>
    <property type="molecule type" value="Genomic_DNA"/>
</dbReference>
<dbReference type="AlphaFoldDB" id="A0AAV8YNB7"/>
<gene>
    <name evidence="2" type="ORF">NQ318_023548</name>
</gene>
<reference evidence="2" key="1">
    <citation type="journal article" date="2023" name="Insect Mol. Biol.">
        <title>Genome sequencing provides insights into the evolution of gene families encoding plant cell wall-degrading enzymes in longhorned beetles.</title>
        <authorList>
            <person name="Shin N.R."/>
            <person name="Okamura Y."/>
            <person name="Kirsch R."/>
            <person name="Pauchet Y."/>
        </authorList>
    </citation>
    <scope>NUCLEOTIDE SEQUENCE</scope>
    <source>
        <strain evidence="2">AMC_N1</strain>
    </source>
</reference>
<proteinExistence type="predicted"/>
<evidence type="ECO:0000313" key="3">
    <source>
        <dbReference type="Proteomes" id="UP001162162"/>
    </source>
</evidence>
<feature type="compositionally biased region" description="Basic and acidic residues" evidence="1">
    <location>
        <begin position="36"/>
        <end position="46"/>
    </location>
</feature>
<evidence type="ECO:0000256" key="1">
    <source>
        <dbReference type="SAM" id="MobiDB-lite"/>
    </source>
</evidence>
<name>A0AAV8YNB7_9CUCU</name>
<evidence type="ECO:0000313" key="2">
    <source>
        <dbReference type="EMBL" id="KAJ8953429.1"/>
    </source>
</evidence>